<dbReference type="SUPFAM" id="SSF109604">
    <property type="entry name" value="HD-domain/PDEase-like"/>
    <property type="match status" value="1"/>
</dbReference>
<organism evidence="2 3">
    <name type="scientific">Marinitoga hydrogenitolerans (strain DSM 16785 / JCM 12826 / AT1271)</name>
    <dbReference type="NCBI Taxonomy" id="1122195"/>
    <lineage>
        <taxon>Bacteria</taxon>
        <taxon>Thermotogati</taxon>
        <taxon>Thermotogota</taxon>
        <taxon>Thermotogae</taxon>
        <taxon>Petrotogales</taxon>
        <taxon>Petrotogaceae</taxon>
        <taxon>Marinitoga</taxon>
    </lineage>
</organism>
<dbReference type="OrthoDB" id="49534at2"/>
<protein>
    <submittedName>
        <fullName evidence="2">HD-GYP domain, c-di-GMP phosphodiesterase class II (Or its inactivated variant)</fullName>
    </submittedName>
</protein>
<gene>
    <name evidence="2" type="ORF">SAMN02745164_00573</name>
</gene>
<evidence type="ECO:0000313" key="3">
    <source>
        <dbReference type="Proteomes" id="UP000184334"/>
    </source>
</evidence>
<dbReference type="Gene3D" id="1.10.3210.10">
    <property type="entry name" value="Hypothetical protein af1432"/>
    <property type="match status" value="1"/>
</dbReference>
<dbReference type="InterPro" id="IPR037522">
    <property type="entry name" value="HD_GYP_dom"/>
</dbReference>
<proteinExistence type="predicted"/>
<sequence length="393" mass="46221">MNNLYNLILENLSILKEMDVEYKISIDNESFDNIKKNKNEKIRVLYKGTHNVEISFFEKTDNIYLLSLDKIIKKFCSIKKFDDPNKKIFDFLSQIKPNINFEKTIENIKKTLKEVFNLDDVEFYFSTNKNLLFKNISFPIYSMKKFSDISCFFDKTHLPIFLEKEILGYFILTKHNGFDLYDYALLYELNDYINKNIENSFLENKFNIILDKSLNILTKILETRVPGAEKHCQNISRSAVKIGEYLNLNKKDIKNLKFGSMIFDIGKIGIPEYVLLKKEDLTLEENELIKKHVNYGYNLVSKITTISEDIKKIVLYHHEKWNGEGYPEGLYGDNIPLLAQIIGLLDTYYSLLEDRPYRNKLPKRKALELMESYSGIFFNPILVKALKEVINND</sequence>
<dbReference type="PROSITE" id="PS51832">
    <property type="entry name" value="HD_GYP"/>
    <property type="match status" value="1"/>
</dbReference>
<dbReference type="AlphaFoldDB" id="A0A1M4U4U4"/>
<accession>A0A1M4U4U4</accession>
<dbReference type="PANTHER" id="PTHR43155:SF2">
    <property type="entry name" value="CYCLIC DI-GMP PHOSPHODIESTERASE PA4108"/>
    <property type="match status" value="1"/>
</dbReference>
<dbReference type="CDD" id="cd00077">
    <property type="entry name" value="HDc"/>
    <property type="match status" value="1"/>
</dbReference>
<evidence type="ECO:0000259" key="1">
    <source>
        <dbReference type="PROSITE" id="PS51832"/>
    </source>
</evidence>
<dbReference type="RefSeq" id="WP_072863250.1">
    <property type="nucleotide sequence ID" value="NZ_FQUI01000006.1"/>
</dbReference>
<evidence type="ECO:0000313" key="2">
    <source>
        <dbReference type="EMBL" id="SHE51557.1"/>
    </source>
</evidence>
<dbReference type="Pfam" id="PF13487">
    <property type="entry name" value="HD_5"/>
    <property type="match status" value="1"/>
</dbReference>
<comment type="caution">
    <text evidence="2">The sequence shown here is derived from an EMBL/GenBank/DDBJ whole genome shotgun (WGS) entry which is preliminary data.</text>
</comment>
<reference evidence="2" key="1">
    <citation type="submission" date="2016-11" db="EMBL/GenBank/DDBJ databases">
        <authorList>
            <person name="Varghese N."/>
            <person name="Submissions S."/>
        </authorList>
    </citation>
    <scope>NUCLEOTIDE SEQUENCE [LARGE SCALE GENOMIC DNA]</scope>
    <source>
        <strain evidence="2">DSM 16785</strain>
    </source>
</reference>
<dbReference type="InterPro" id="IPR003607">
    <property type="entry name" value="HD/PDEase_dom"/>
</dbReference>
<dbReference type="STRING" id="1122195.SAMN02745164_00573"/>
<name>A0A1M4U4U4_MARH1</name>
<dbReference type="EMBL" id="FQUI01000006">
    <property type="protein sequence ID" value="SHE51557.1"/>
    <property type="molecule type" value="Genomic_DNA"/>
</dbReference>
<dbReference type="PANTHER" id="PTHR43155">
    <property type="entry name" value="CYCLIC DI-GMP PHOSPHODIESTERASE PA4108-RELATED"/>
    <property type="match status" value="1"/>
</dbReference>
<keyword evidence="3" id="KW-1185">Reference proteome</keyword>
<dbReference type="Proteomes" id="UP000184334">
    <property type="component" value="Unassembled WGS sequence"/>
</dbReference>
<feature type="domain" description="HD-GYP" evidence="1">
    <location>
        <begin position="206"/>
        <end position="393"/>
    </location>
</feature>